<proteinExistence type="predicted"/>
<name>A0A182ISB8_ANOAO</name>
<dbReference type="AlphaFoldDB" id="A0A182ISB8"/>
<dbReference type="EnsemblMetazoa" id="AATE004562-RA">
    <property type="protein sequence ID" value="AATE004562-PA.1"/>
    <property type="gene ID" value="AATE004562"/>
</dbReference>
<protein>
    <submittedName>
        <fullName evidence="1">Uncharacterized protein</fullName>
    </submittedName>
</protein>
<evidence type="ECO:0000313" key="1">
    <source>
        <dbReference type="EnsemblMetazoa" id="AATE004562-PA.1"/>
    </source>
</evidence>
<dbReference type="VEuPathDB" id="VectorBase:AATE004562"/>
<accession>A0A182ISB8</accession>
<reference evidence="1" key="1">
    <citation type="submission" date="2022-08" db="UniProtKB">
        <authorList>
            <consortium name="EnsemblMetazoa"/>
        </authorList>
    </citation>
    <scope>IDENTIFICATION</scope>
    <source>
        <strain evidence="1">EBRO</strain>
    </source>
</reference>
<organism evidence="1">
    <name type="scientific">Anopheles atroparvus</name>
    <name type="common">European mosquito</name>
    <dbReference type="NCBI Taxonomy" id="41427"/>
    <lineage>
        <taxon>Eukaryota</taxon>
        <taxon>Metazoa</taxon>
        <taxon>Ecdysozoa</taxon>
        <taxon>Arthropoda</taxon>
        <taxon>Hexapoda</taxon>
        <taxon>Insecta</taxon>
        <taxon>Pterygota</taxon>
        <taxon>Neoptera</taxon>
        <taxon>Endopterygota</taxon>
        <taxon>Diptera</taxon>
        <taxon>Nematocera</taxon>
        <taxon>Culicoidea</taxon>
        <taxon>Culicidae</taxon>
        <taxon>Anophelinae</taxon>
        <taxon>Anopheles</taxon>
    </lineage>
</organism>
<sequence length="195" mass="21445">MFAHLFPNALLGLVKLNGMESGRHNVKRERPFPAPSIASARGRRMRTLFRIGEASFDLHTHRKTAPSGHGGIGGRFEELRRELDRLQLTVGAERERLPQADQRDVVGVRLLVEVRMEDEPVRGDVTAADQPVRASEEQLHVGQSLSGETGGGGDDPATVHHGSTAVHEALVDQRHLEGKLSVRRFRSTGNSRVTS</sequence>